<sequence>MSHYKSSVRDLEFNLFEVLRVQDKLNAPPFQDVDEETARRLLGELEGLATGVLSDSLVDADRNPPAFDPERHDVTMPASVVKAVGALVQGGWDRTSIRGELGGFGIPAALSWSCTELILGANPALYFYVGGKISAQIIFDNGTPEQQQWARFAIARDWGSTMVLTEPDVGSDVGQISTKAVRQEDGSWHLEGVKRFITAAAQGELTENIMHLVLARPEGPGVEARRGTKGLGLFLVPMHHFDPSAGELTGERNGVYVTSVEDKMGLKASTTCELAFGQHGKAAKGWLLGERVDGITQMFDAITYARMMVGIKSISTLSSAYLNALEFARDRVQGADLTQLLEKNAPRVPIMRHPDVRRTLMTLKAYAEGMRGLYLYTASLQDGTAGFGGDSAAAAKVHDLLLPVIKGFGAERSWHLLSDALQVFGGSGYMRDYPIEQYIRDGKVDTLYEGTTAIQSMDFFFRKVARDGGIAFNHLTGEIAASIEADHDDRLDFERDQLSRALQDVQRMSQVLFGYLGEALEDPKSVYRVGRHTVRFLLAVGDLAVGWRLFCQAKVASRAIADGTDGAGLAFYQGKVTAARFFARTVLPELSTQAQVIEADDDGLMDLDEAAF</sequence>
<feature type="domain" description="Acetyl-CoA dehydrogenase-like C-terminal" evidence="9">
    <location>
        <begin position="476"/>
        <end position="608"/>
    </location>
</feature>
<dbReference type="Gene3D" id="1.20.140.10">
    <property type="entry name" value="Butyryl-CoA Dehydrogenase, subunit A, domain 3"/>
    <property type="match status" value="1"/>
</dbReference>
<reference evidence="10 11" key="1">
    <citation type="submission" date="2020-02" db="EMBL/GenBank/DDBJ databases">
        <title>Acidophilic actinobacteria isolated from forest soil.</title>
        <authorList>
            <person name="Golinska P."/>
        </authorList>
    </citation>
    <scope>NUCLEOTIDE SEQUENCE [LARGE SCALE GENOMIC DNA]</scope>
    <source>
        <strain evidence="10 11">NL8</strain>
    </source>
</reference>
<feature type="domain" description="Acyl-CoA oxidase/dehydrogenase middle" evidence="8">
    <location>
        <begin position="162"/>
        <end position="276"/>
    </location>
</feature>
<dbReference type="PANTHER" id="PTHR42803">
    <property type="entry name" value="ACYL-COA DEHYDROGENASE"/>
    <property type="match status" value="1"/>
</dbReference>
<dbReference type="Proteomes" id="UP000730482">
    <property type="component" value="Unassembled WGS sequence"/>
</dbReference>
<dbReference type="InterPro" id="IPR009075">
    <property type="entry name" value="AcylCo_DH/oxidase_C"/>
</dbReference>
<comment type="similarity">
    <text evidence="2 6">Belongs to the acyl-CoA dehydrogenase family.</text>
</comment>
<gene>
    <name evidence="10" type="ORF">KGQ19_14270</name>
</gene>
<dbReference type="InterPro" id="IPR052166">
    <property type="entry name" value="Diverse_Acyl-CoA_DH"/>
</dbReference>
<keyword evidence="3 6" id="KW-0285">Flavoprotein</keyword>
<dbReference type="PANTHER" id="PTHR42803:SF1">
    <property type="entry name" value="BROAD-SPECIFICITY LINEAR ACYL-COA DEHYDROGENASE FADE5"/>
    <property type="match status" value="1"/>
</dbReference>
<evidence type="ECO:0000256" key="4">
    <source>
        <dbReference type="ARBA" id="ARBA00022827"/>
    </source>
</evidence>
<accession>A0ABS5KPU6</accession>
<dbReference type="Pfam" id="PF12806">
    <property type="entry name" value="Acyl-CoA_dh_C"/>
    <property type="match status" value="1"/>
</dbReference>
<evidence type="ECO:0000259" key="9">
    <source>
        <dbReference type="Pfam" id="PF12806"/>
    </source>
</evidence>
<evidence type="ECO:0000313" key="10">
    <source>
        <dbReference type="EMBL" id="MBS2548031.1"/>
    </source>
</evidence>
<protein>
    <submittedName>
        <fullName evidence="10">Acyl-CoA dehydrogenase</fullName>
    </submittedName>
</protein>
<dbReference type="InterPro" id="IPR006091">
    <property type="entry name" value="Acyl-CoA_Oxase/DH_mid-dom"/>
</dbReference>
<evidence type="ECO:0000256" key="3">
    <source>
        <dbReference type="ARBA" id="ARBA00022630"/>
    </source>
</evidence>
<comment type="cofactor">
    <cofactor evidence="1 6">
        <name>FAD</name>
        <dbReference type="ChEBI" id="CHEBI:57692"/>
    </cofactor>
</comment>
<dbReference type="InterPro" id="IPR036250">
    <property type="entry name" value="AcylCo_DH-like_C"/>
</dbReference>
<dbReference type="Pfam" id="PF00441">
    <property type="entry name" value="Acyl-CoA_dh_1"/>
    <property type="match status" value="1"/>
</dbReference>
<evidence type="ECO:0000256" key="2">
    <source>
        <dbReference type="ARBA" id="ARBA00009347"/>
    </source>
</evidence>
<evidence type="ECO:0000256" key="6">
    <source>
        <dbReference type="RuleBase" id="RU362125"/>
    </source>
</evidence>
<keyword evidence="11" id="KW-1185">Reference proteome</keyword>
<feature type="domain" description="Acyl-CoA dehydrogenase/oxidase C-terminal" evidence="7">
    <location>
        <begin position="293"/>
        <end position="457"/>
    </location>
</feature>
<evidence type="ECO:0000259" key="8">
    <source>
        <dbReference type="Pfam" id="PF02770"/>
    </source>
</evidence>
<dbReference type="Gene3D" id="2.40.110.20">
    <property type="match status" value="1"/>
</dbReference>
<keyword evidence="4 6" id="KW-0274">FAD</keyword>
<dbReference type="InterPro" id="IPR009100">
    <property type="entry name" value="AcylCoA_DH/oxidase_NM_dom_sf"/>
</dbReference>
<dbReference type="SUPFAM" id="SSF47203">
    <property type="entry name" value="Acyl-CoA dehydrogenase C-terminal domain-like"/>
    <property type="match status" value="1"/>
</dbReference>
<evidence type="ECO:0000256" key="1">
    <source>
        <dbReference type="ARBA" id="ARBA00001974"/>
    </source>
</evidence>
<proteinExistence type="inferred from homology"/>
<dbReference type="RefSeq" id="WP_212009610.1">
    <property type="nucleotide sequence ID" value="NZ_JAAFYZ010000039.1"/>
</dbReference>
<dbReference type="SUPFAM" id="SSF56645">
    <property type="entry name" value="Acyl-CoA dehydrogenase NM domain-like"/>
    <property type="match status" value="1"/>
</dbReference>
<name>A0ABS5KPU6_9ACTN</name>
<comment type="caution">
    <text evidence="10">The sequence shown here is derived from an EMBL/GenBank/DDBJ whole genome shotgun (WGS) entry which is preliminary data.</text>
</comment>
<keyword evidence="5 6" id="KW-0560">Oxidoreductase</keyword>
<dbReference type="InterPro" id="IPR025878">
    <property type="entry name" value="Acyl-CoA_dh-like_C_dom"/>
</dbReference>
<evidence type="ECO:0000313" key="11">
    <source>
        <dbReference type="Proteomes" id="UP000730482"/>
    </source>
</evidence>
<evidence type="ECO:0000256" key="5">
    <source>
        <dbReference type="ARBA" id="ARBA00023002"/>
    </source>
</evidence>
<dbReference type="EMBL" id="JAAFYZ010000039">
    <property type="protein sequence ID" value="MBS2548031.1"/>
    <property type="molecule type" value="Genomic_DNA"/>
</dbReference>
<dbReference type="Pfam" id="PF02770">
    <property type="entry name" value="Acyl-CoA_dh_M"/>
    <property type="match status" value="1"/>
</dbReference>
<organism evidence="10 11">
    <name type="scientific">Catenulispora pinistramenti</name>
    <dbReference type="NCBI Taxonomy" id="2705254"/>
    <lineage>
        <taxon>Bacteria</taxon>
        <taxon>Bacillati</taxon>
        <taxon>Actinomycetota</taxon>
        <taxon>Actinomycetes</taxon>
        <taxon>Catenulisporales</taxon>
        <taxon>Catenulisporaceae</taxon>
        <taxon>Catenulispora</taxon>
    </lineage>
</organism>
<evidence type="ECO:0000259" key="7">
    <source>
        <dbReference type="Pfam" id="PF00441"/>
    </source>
</evidence>